<evidence type="ECO:0000256" key="7">
    <source>
        <dbReference type="RuleBase" id="RU363032"/>
    </source>
</evidence>
<reference evidence="9" key="2">
    <citation type="journal article" date="2021" name="PeerJ">
        <title>Extensive microbial diversity within the chicken gut microbiome revealed by metagenomics and culture.</title>
        <authorList>
            <person name="Gilroy R."/>
            <person name="Ravi A."/>
            <person name="Getino M."/>
            <person name="Pursley I."/>
            <person name="Horton D.L."/>
            <person name="Alikhan N.F."/>
            <person name="Baker D."/>
            <person name="Gharbi K."/>
            <person name="Hall N."/>
            <person name="Watson M."/>
            <person name="Adriaenssens E.M."/>
            <person name="Foster-Nyarko E."/>
            <person name="Jarju S."/>
            <person name="Secka A."/>
            <person name="Antonio M."/>
            <person name="Oren A."/>
            <person name="Chaudhuri R.R."/>
            <person name="La Ragione R."/>
            <person name="Hildebrand F."/>
            <person name="Pallen M.J."/>
        </authorList>
    </citation>
    <scope>NUCLEOTIDE SEQUENCE</scope>
    <source>
        <strain evidence="9">CHK183-6373</strain>
    </source>
</reference>
<dbReference type="GO" id="GO:0005886">
    <property type="term" value="C:plasma membrane"/>
    <property type="evidence" value="ECO:0007669"/>
    <property type="project" value="UniProtKB-SubCell"/>
</dbReference>
<comment type="similarity">
    <text evidence="7">Belongs to the binding-protein-dependent transport system permease family.</text>
</comment>
<evidence type="ECO:0000256" key="3">
    <source>
        <dbReference type="ARBA" id="ARBA00022475"/>
    </source>
</evidence>
<dbReference type="GO" id="GO:0055085">
    <property type="term" value="P:transmembrane transport"/>
    <property type="evidence" value="ECO:0007669"/>
    <property type="project" value="InterPro"/>
</dbReference>
<evidence type="ECO:0000313" key="10">
    <source>
        <dbReference type="Proteomes" id="UP000886884"/>
    </source>
</evidence>
<dbReference type="Pfam" id="PF00528">
    <property type="entry name" value="BPD_transp_1"/>
    <property type="match status" value="1"/>
</dbReference>
<name>A0A9D1P8R1_9FIRM</name>
<feature type="transmembrane region" description="Helical" evidence="7">
    <location>
        <begin position="182"/>
        <end position="207"/>
    </location>
</feature>
<keyword evidence="4 7" id="KW-0812">Transmembrane</keyword>
<feature type="transmembrane region" description="Helical" evidence="7">
    <location>
        <begin position="78"/>
        <end position="100"/>
    </location>
</feature>
<dbReference type="InterPro" id="IPR035906">
    <property type="entry name" value="MetI-like_sf"/>
</dbReference>
<dbReference type="Gene3D" id="1.10.3720.10">
    <property type="entry name" value="MetI-like"/>
    <property type="match status" value="1"/>
</dbReference>
<feature type="transmembrane region" description="Helical" evidence="7">
    <location>
        <begin position="140"/>
        <end position="161"/>
    </location>
</feature>
<dbReference type="PROSITE" id="PS50928">
    <property type="entry name" value="ABC_TM1"/>
    <property type="match status" value="1"/>
</dbReference>
<keyword evidence="2 7" id="KW-0813">Transport</keyword>
<gene>
    <name evidence="9" type="ORF">IAA64_06815</name>
</gene>
<keyword evidence="5 7" id="KW-1133">Transmembrane helix</keyword>
<evidence type="ECO:0000259" key="8">
    <source>
        <dbReference type="PROSITE" id="PS50928"/>
    </source>
</evidence>
<sequence>MQKAKRGWSAFDIANTAFFIVLCAVFIYPIWFCVICSLTSAAEIQRDLPLLLPRGISLDAFRVVLEDDGIARYYFNTILYSVAGTAISLFLTSLAAFPFVVRDFLGKKGLNIFMVITMFVSGGLLPTYYLMVQLNLRNTIWVMLLPGAVSAYNTIIFRTFFRSIPESLREAAYIDGAGHYRVLFTIILPLSKALLATFGLFGLVGRWNDWFTPYLYLSKDELKPFTLYLRSVLCVVSFNSDTQNMLYDIHANATEQNMRCAAVLVAIIPIMCVYPFLQKYFAKGVMIGAIKE</sequence>
<protein>
    <submittedName>
        <fullName evidence="9">Carbohydrate ABC transporter permease</fullName>
    </submittedName>
</protein>
<evidence type="ECO:0000256" key="5">
    <source>
        <dbReference type="ARBA" id="ARBA00022989"/>
    </source>
</evidence>
<keyword evidence="6 7" id="KW-0472">Membrane</keyword>
<dbReference type="PANTHER" id="PTHR43744">
    <property type="entry name" value="ABC TRANSPORTER PERMEASE PROTEIN MG189-RELATED-RELATED"/>
    <property type="match status" value="1"/>
</dbReference>
<keyword evidence="3" id="KW-1003">Cell membrane</keyword>
<dbReference type="EMBL" id="DVOT01000127">
    <property type="protein sequence ID" value="HIV27664.1"/>
    <property type="molecule type" value="Genomic_DNA"/>
</dbReference>
<dbReference type="CDD" id="cd06261">
    <property type="entry name" value="TM_PBP2"/>
    <property type="match status" value="1"/>
</dbReference>
<feature type="domain" description="ABC transmembrane type-1" evidence="8">
    <location>
        <begin position="74"/>
        <end position="277"/>
    </location>
</feature>
<proteinExistence type="inferred from homology"/>
<evidence type="ECO:0000256" key="6">
    <source>
        <dbReference type="ARBA" id="ARBA00023136"/>
    </source>
</evidence>
<comment type="subcellular location">
    <subcellularLocation>
        <location evidence="1 7">Cell membrane</location>
        <topology evidence="1 7">Multi-pass membrane protein</topology>
    </subcellularLocation>
</comment>
<evidence type="ECO:0000256" key="4">
    <source>
        <dbReference type="ARBA" id="ARBA00022692"/>
    </source>
</evidence>
<feature type="transmembrane region" description="Helical" evidence="7">
    <location>
        <begin position="112"/>
        <end position="134"/>
    </location>
</feature>
<comment type="caution">
    <text evidence="9">The sequence shown here is derived from an EMBL/GenBank/DDBJ whole genome shotgun (WGS) entry which is preliminary data.</text>
</comment>
<evidence type="ECO:0000256" key="1">
    <source>
        <dbReference type="ARBA" id="ARBA00004651"/>
    </source>
</evidence>
<dbReference type="Proteomes" id="UP000886884">
    <property type="component" value="Unassembled WGS sequence"/>
</dbReference>
<reference evidence="9" key="1">
    <citation type="submission" date="2020-10" db="EMBL/GenBank/DDBJ databases">
        <authorList>
            <person name="Gilroy R."/>
        </authorList>
    </citation>
    <scope>NUCLEOTIDE SEQUENCE</scope>
    <source>
        <strain evidence="9">CHK183-6373</strain>
    </source>
</reference>
<evidence type="ECO:0000313" key="9">
    <source>
        <dbReference type="EMBL" id="HIV27664.1"/>
    </source>
</evidence>
<feature type="transmembrane region" description="Helical" evidence="7">
    <location>
        <begin position="259"/>
        <end position="277"/>
    </location>
</feature>
<dbReference type="InterPro" id="IPR000515">
    <property type="entry name" value="MetI-like"/>
</dbReference>
<dbReference type="SUPFAM" id="SSF161098">
    <property type="entry name" value="MetI-like"/>
    <property type="match status" value="1"/>
</dbReference>
<accession>A0A9D1P8R1</accession>
<dbReference type="AlphaFoldDB" id="A0A9D1P8R1"/>
<dbReference type="PANTHER" id="PTHR43744:SF9">
    <property type="entry name" value="POLYGALACTURONAN_RHAMNOGALACTURONAN TRANSPORT SYSTEM PERMEASE PROTEIN YTCP"/>
    <property type="match status" value="1"/>
</dbReference>
<organism evidence="9 10">
    <name type="scientific">Candidatus Ornithocaccomicrobium faecavium</name>
    <dbReference type="NCBI Taxonomy" id="2840890"/>
    <lineage>
        <taxon>Bacteria</taxon>
        <taxon>Bacillati</taxon>
        <taxon>Bacillota</taxon>
        <taxon>Clostridia</taxon>
        <taxon>Candidatus Ornithocaccomicrobium</taxon>
    </lineage>
</organism>
<evidence type="ECO:0000256" key="2">
    <source>
        <dbReference type="ARBA" id="ARBA00022448"/>
    </source>
</evidence>
<feature type="transmembrane region" description="Helical" evidence="7">
    <location>
        <begin position="12"/>
        <end position="42"/>
    </location>
</feature>